<reference evidence="2" key="1">
    <citation type="submission" date="2016-10" db="EMBL/GenBank/DDBJ databases">
        <authorList>
            <person name="Varghese N."/>
            <person name="Submissions S."/>
        </authorList>
    </citation>
    <scope>NUCLEOTIDE SEQUENCE [LARGE SCALE GENOMIC DNA]</scope>
    <source>
        <strain evidence="2">CGMCC 1.9230</strain>
    </source>
</reference>
<proteinExistence type="predicted"/>
<evidence type="ECO:0000313" key="2">
    <source>
        <dbReference type="Proteomes" id="UP000236737"/>
    </source>
</evidence>
<sequence>MSEKYLILINCKTVFCNYTAGSKMKDLFVKLGFLLRAFS</sequence>
<evidence type="ECO:0000313" key="1">
    <source>
        <dbReference type="EMBL" id="SEG05775.1"/>
    </source>
</evidence>
<accession>A0A1H5X314</accession>
<keyword evidence="2" id="KW-1185">Reference proteome</keyword>
<dbReference type="AlphaFoldDB" id="A0A1H5X314"/>
<gene>
    <name evidence="1" type="ORF">SAMN04488130_105154</name>
</gene>
<protein>
    <submittedName>
        <fullName evidence="1">Uncharacterized protein</fullName>
    </submittedName>
</protein>
<dbReference type="Proteomes" id="UP000236737">
    <property type="component" value="Unassembled WGS sequence"/>
</dbReference>
<organism evidence="1 2">
    <name type="scientific">Flavobacterium urumqiense</name>
    <dbReference type="NCBI Taxonomy" id="935224"/>
    <lineage>
        <taxon>Bacteria</taxon>
        <taxon>Pseudomonadati</taxon>
        <taxon>Bacteroidota</taxon>
        <taxon>Flavobacteriia</taxon>
        <taxon>Flavobacteriales</taxon>
        <taxon>Flavobacteriaceae</taxon>
        <taxon>Flavobacterium</taxon>
    </lineage>
</organism>
<dbReference type="EMBL" id="FNVP01000005">
    <property type="protein sequence ID" value="SEG05775.1"/>
    <property type="molecule type" value="Genomic_DNA"/>
</dbReference>
<name>A0A1H5X314_9FLAO</name>